<dbReference type="AlphaFoldDB" id="A0A437PX11"/>
<proteinExistence type="predicted"/>
<dbReference type="EMBL" id="SACY01000001">
    <property type="protein sequence ID" value="RVU26782.1"/>
    <property type="molecule type" value="Genomic_DNA"/>
</dbReference>
<comment type="caution">
    <text evidence="1">The sequence shown here is derived from an EMBL/GenBank/DDBJ whole genome shotgun (WGS) entry which is preliminary data.</text>
</comment>
<protein>
    <recommendedName>
        <fullName evidence="3">DUF4403 family protein</fullName>
    </recommendedName>
</protein>
<evidence type="ECO:0000313" key="2">
    <source>
        <dbReference type="Proteomes" id="UP000282832"/>
    </source>
</evidence>
<name>A0A437PX11_9BACT</name>
<sequence>MEKRIIFPRLMFFIGLGFFLFLGSCAVHKPNQPEGKQMSFTDGTLGLQPTRLLVRIHYSYDSLLRRLAFVPGKILAEQKENDPFLIQLNNTPKIEYRNDKIFISDLQLIFKAKPSVLGMNAGWFQGTIKAQVSFPISSNVGPDIYFETCDYSYDWLQKPSIKVAGFSVNASSIIDKYIESKKEFISKGILDNLNAVVSAKNWLPKIQQEIISRKSAQFEWLNDKFSIIPKSFSFENRAVTGDFELRGNLGISTVGGEKANFKPLNGLIDNQLVFFTGKSSLLAMLTNLNKGKLQIDNLSIEKEGLYVETKGLLGKKSKINFTIQVYNDSQFLYLTCKNIEQEKLRFPYNLMPKRVEKRISESIEKNKIDFSQMLVNSGMTDQIGNIQLINLQSQQEGIFIRGKILNPILLINP</sequence>
<accession>A0A437PX11</accession>
<dbReference type="OrthoDB" id="617059at2"/>
<dbReference type="PROSITE" id="PS51257">
    <property type="entry name" value="PROKAR_LIPOPROTEIN"/>
    <property type="match status" value="1"/>
</dbReference>
<evidence type="ECO:0008006" key="3">
    <source>
        <dbReference type="Google" id="ProtNLM"/>
    </source>
</evidence>
<dbReference type="Proteomes" id="UP000282832">
    <property type="component" value="Unassembled WGS sequence"/>
</dbReference>
<dbReference type="RefSeq" id="WP_127802333.1">
    <property type="nucleotide sequence ID" value="NZ_SACY01000001.1"/>
</dbReference>
<organism evidence="1 2">
    <name type="scientific">Sandaracinomonas limnophila</name>
    <dbReference type="NCBI Taxonomy" id="1862386"/>
    <lineage>
        <taxon>Bacteria</taxon>
        <taxon>Pseudomonadati</taxon>
        <taxon>Bacteroidota</taxon>
        <taxon>Cytophagia</taxon>
        <taxon>Cytophagales</taxon>
        <taxon>Flectobacillaceae</taxon>
        <taxon>Sandaracinomonas</taxon>
    </lineage>
</organism>
<reference evidence="1 2" key="1">
    <citation type="submission" date="2019-01" db="EMBL/GenBank/DDBJ databases">
        <authorList>
            <person name="Chen W.-M."/>
        </authorList>
    </citation>
    <scope>NUCLEOTIDE SEQUENCE [LARGE SCALE GENOMIC DNA]</scope>
    <source>
        <strain evidence="1 2">FSY-15</strain>
    </source>
</reference>
<gene>
    <name evidence="1" type="ORF">EOJ36_01950</name>
</gene>
<evidence type="ECO:0000313" key="1">
    <source>
        <dbReference type="EMBL" id="RVU26782.1"/>
    </source>
</evidence>
<keyword evidence="2" id="KW-1185">Reference proteome</keyword>